<keyword evidence="4 9" id="KW-0963">Cytoplasm</keyword>
<dbReference type="Gene3D" id="3.30.540.10">
    <property type="entry name" value="Fructose-1,6-Bisphosphatase, subunit A, domain 1"/>
    <property type="match status" value="1"/>
</dbReference>
<dbReference type="HOGENOM" id="CLU_039977_1_0_0"/>
<evidence type="ECO:0000259" key="11">
    <source>
        <dbReference type="Pfam" id="PF00316"/>
    </source>
</evidence>
<dbReference type="GO" id="GO:0006002">
    <property type="term" value="P:fructose 6-phosphate metabolic process"/>
    <property type="evidence" value="ECO:0007669"/>
    <property type="project" value="TreeGrafter"/>
</dbReference>
<dbReference type="KEGG" id="lfp:Y981_11650"/>
<evidence type="ECO:0000256" key="3">
    <source>
        <dbReference type="ARBA" id="ARBA00010941"/>
    </source>
</evidence>
<dbReference type="Pfam" id="PF18913">
    <property type="entry name" value="FBPase_C"/>
    <property type="match status" value="1"/>
</dbReference>
<accession>A0A059Y111</accession>
<comment type="subunit">
    <text evidence="9">Homotetramer.</text>
</comment>
<dbReference type="GO" id="GO:0042132">
    <property type="term" value="F:fructose 1,6-bisphosphate 1-phosphatase activity"/>
    <property type="evidence" value="ECO:0007669"/>
    <property type="project" value="UniProtKB-UniRule"/>
</dbReference>
<dbReference type="PROSITE" id="PS00124">
    <property type="entry name" value="FBPASE"/>
    <property type="match status" value="1"/>
</dbReference>
<feature type="binding site" evidence="9">
    <location>
        <position position="116"/>
    </location>
    <ligand>
        <name>Mg(2+)</name>
        <dbReference type="ChEBI" id="CHEBI:18420"/>
        <label>1</label>
    </ligand>
</feature>
<dbReference type="AlphaFoldDB" id="A0A059Y111"/>
<dbReference type="InterPro" id="IPR000146">
    <property type="entry name" value="FBPase_class-1"/>
</dbReference>
<dbReference type="Pfam" id="PF00316">
    <property type="entry name" value="FBPase"/>
    <property type="match status" value="1"/>
</dbReference>
<dbReference type="InterPro" id="IPR028343">
    <property type="entry name" value="FBPtase"/>
</dbReference>
<feature type="binding site" evidence="9">
    <location>
        <position position="277"/>
    </location>
    <ligand>
        <name>Mg(2+)</name>
        <dbReference type="ChEBI" id="CHEBI:18420"/>
        <label>2</label>
    </ligand>
</feature>
<dbReference type="PANTHER" id="PTHR11556">
    <property type="entry name" value="FRUCTOSE-1,6-BISPHOSPHATASE-RELATED"/>
    <property type="match status" value="1"/>
</dbReference>
<evidence type="ECO:0000256" key="2">
    <source>
        <dbReference type="ARBA" id="ARBA00005215"/>
    </source>
</evidence>
<feature type="binding site" evidence="9">
    <location>
        <position position="116"/>
    </location>
    <ligand>
        <name>Mg(2+)</name>
        <dbReference type="ChEBI" id="CHEBI:18420"/>
        <label>2</label>
    </ligand>
</feature>
<evidence type="ECO:0000313" key="14">
    <source>
        <dbReference type="Proteomes" id="UP000027059"/>
    </source>
</evidence>
<dbReference type="GO" id="GO:0030388">
    <property type="term" value="P:fructose 1,6-bisphosphate metabolic process"/>
    <property type="evidence" value="ECO:0007669"/>
    <property type="project" value="TreeGrafter"/>
</dbReference>
<feature type="binding site" evidence="9">
    <location>
        <position position="95"/>
    </location>
    <ligand>
        <name>Mg(2+)</name>
        <dbReference type="ChEBI" id="CHEBI:18420"/>
        <label>1</label>
    </ligand>
</feature>
<dbReference type="GO" id="GO:0006094">
    <property type="term" value="P:gluconeogenesis"/>
    <property type="evidence" value="ECO:0007669"/>
    <property type="project" value="UniProtKB-UniRule"/>
</dbReference>
<feature type="binding site" evidence="9">
    <location>
        <position position="118"/>
    </location>
    <ligand>
        <name>Mg(2+)</name>
        <dbReference type="ChEBI" id="CHEBI:18420"/>
        <label>1</label>
    </ligand>
</feature>
<dbReference type="GO" id="GO:0005986">
    <property type="term" value="P:sucrose biosynthetic process"/>
    <property type="evidence" value="ECO:0007669"/>
    <property type="project" value="TreeGrafter"/>
</dbReference>
<dbReference type="RefSeq" id="WP_051613916.1">
    <property type="nucleotide sequence ID" value="NZ_CP007243.1"/>
</dbReference>
<evidence type="ECO:0000256" key="1">
    <source>
        <dbReference type="ARBA" id="ARBA00001273"/>
    </source>
</evidence>
<dbReference type="InterPro" id="IPR044015">
    <property type="entry name" value="FBPase_C_dom"/>
</dbReference>
<dbReference type="GO" id="GO:0000287">
    <property type="term" value="F:magnesium ion binding"/>
    <property type="evidence" value="ECO:0007669"/>
    <property type="project" value="UniProtKB-UniRule"/>
</dbReference>
<keyword evidence="8 9" id="KW-0119">Carbohydrate metabolism</keyword>
<dbReference type="EC" id="3.1.3.11" evidence="9"/>
<feature type="binding site" evidence="9">
    <location>
        <position position="271"/>
    </location>
    <ligand>
        <name>substrate</name>
    </ligand>
</feature>
<reference evidence="13 14" key="2">
    <citation type="journal article" date="2015" name="Biomed. Res. Int.">
        <title>Effects of Arsenite Resistance on the Growth and Functional Gene Expression of Leptospirillum ferriphilum and Acidithiobacillus thiooxidans in Pure Culture and Coculture.</title>
        <authorList>
            <person name="Jiang H."/>
            <person name="Liang Y."/>
            <person name="Yin H."/>
            <person name="Xiao Y."/>
            <person name="Guo X."/>
            <person name="Xu Y."/>
            <person name="Hu Q."/>
            <person name="Liu H."/>
            <person name="Liu X."/>
        </authorList>
    </citation>
    <scope>NUCLEOTIDE SEQUENCE [LARGE SCALE GENOMIC DNA]</scope>
    <source>
        <strain evidence="13 14">YSK</strain>
    </source>
</reference>
<evidence type="ECO:0000256" key="6">
    <source>
        <dbReference type="ARBA" id="ARBA00022801"/>
    </source>
</evidence>
<dbReference type="OrthoDB" id="9806756at2"/>
<dbReference type="InterPro" id="IPR033391">
    <property type="entry name" value="FBPase_N"/>
</dbReference>
<dbReference type="Gene3D" id="3.40.190.80">
    <property type="match status" value="1"/>
</dbReference>
<dbReference type="PIRSF" id="PIRSF500210">
    <property type="entry name" value="FBPtase"/>
    <property type="match status" value="1"/>
</dbReference>
<evidence type="ECO:0000256" key="8">
    <source>
        <dbReference type="ARBA" id="ARBA00023277"/>
    </source>
</evidence>
<feature type="domain" description="Fructose-1-6-bisphosphatase class 1 C-terminal" evidence="12">
    <location>
        <begin position="201"/>
        <end position="325"/>
    </location>
</feature>
<dbReference type="Proteomes" id="UP000027059">
    <property type="component" value="Chromosome"/>
</dbReference>
<evidence type="ECO:0000313" key="13">
    <source>
        <dbReference type="EMBL" id="AIA31152.1"/>
    </source>
</evidence>
<evidence type="ECO:0000256" key="5">
    <source>
        <dbReference type="ARBA" id="ARBA00022723"/>
    </source>
</evidence>
<feature type="domain" description="Fructose-1-6-bisphosphatase class I N-terminal" evidence="11">
    <location>
        <begin position="12"/>
        <end position="192"/>
    </location>
</feature>
<dbReference type="SUPFAM" id="SSF56655">
    <property type="entry name" value="Carbohydrate phosphatase"/>
    <property type="match status" value="1"/>
</dbReference>
<name>A0A059Y111_9BACT</name>
<comment type="catalytic activity">
    <reaction evidence="1 9">
        <text>beta-D-fructose 1,6-bisphosphate + H2O = beta-D-fructose 6-phosphate + phosphate</text>
        <dbReference type="Rhea" id="RHEA:11064"/>
        <dbReference type="ChEBI" id="CHEBI:15377"/>
        <dbReference type="ChEBI" id="CHEBI:32966"/>
        <dbReference type="ChEBI" id="CHEBI:43474"/>
        <dbReference type="ChEBI" id="CHEBI:57634"/>
        <dbReference type="EC" id="3.1.3.11"/>
    </reaction>
</comment>
<keyword evidence="6 9" id="KW-0378">Hydrolase</keyword>
<keyword evidence="7 9" id="KW-0460">Magnesium</keyword>
<keyword evidence="5 9" id="KW-0479">Metal-binding</keyword>
<protein>
    <recommendedName>
        <fullName evidence="9">Fructose-1,6-bisphosphatase class 1</fullName>
        <shortName evidence="9">FBPase class 1</shortName>
        <ecNumber evidence="9">3.1.3.11</ecNumber>
    </recommendedName>
    <alternativeName>
        <fullName evidence="9">D-fructose-1,6-bisphosphate 1-phosphohydrolase class 1</fullName>
    </alternativeName>
</protein>
<comment type="pathway">
    <text evidence="2">Carbohydrate biosynthesis; Calvin cycle.</text>
</comment>
<feature type="binding site" evidence="9">
    <location>
        <begin position="258"/>
        <end position="260"/>
    </location>
    <ligand>
        <name>substrate</name>
    </ligand>
</feature>
<evidence type="ECO:0000256" key="4">
    <source>
        <dbReference type="ARBA" id="ARBA00022490"/>
    </source>
</evidence>
<proteinExistence type="inferred from homology"/>
<dbReference type="HAMAP" id="MF_01855">
    <property type="entry name" value="FBPase_class1"/>
    <property type="match status" value="1"/>
</dbReference>
<dbReference type="GO" id="GO:0005737">
    <property type="term" value="C:cytoplasm"/>
    <property type="evidence" value="ECO:0007669"/>
    <property type="project" value="UniProtKB-SubCell"/>
</dbReference>
<dbReference type="InterPro" id="IPR020548">
    <property type="entry name" value="Fructose_bisphosphatase_AS"/>
</dbReference>
<feature type="binding site" evidence="9">
    <location>
        <position position="240"/>
    </location>
    <ligand>
        <name>substrate</name>
    </ligand>
</feature>
<feature type="binding site" evidence="9">
    <location>
        <begin position="119"/>
        <end position="122"/>
    </location>
    <ligand>
        <name>substrate</name>
    </ligand>
</feature>
<dbReference type="GO" id="GO:0006000">
    <property type="term" value="P:fructose metabolic process"/>
    <property type="evidence" value="ECO:0007669"/>
    <property type="project" value="TreeGrafter"/>
</dbReference>
<dbReference type="PIRSF" id="PIRSF000904">
    <property type="entry name" value="FBPtase_SBPase"/>
    <property type="match status" value="1"/>
</dbReference>
<evidence type="ECO:0000256" key="9">
    <source>
        <dbReference type="HAMAP-Rule" id="MF_01855"/>
    </source>
</evidence>
<feature type="binding site" evidence="9">
    <location>
        <position position="210"/>
    </location>
    <ligand>
        <name>substrate</name>
    </ligand>
</feature>
<comment type="similarity">
    <text evidence="3 9 10">Belongs to the FBPase class 1 family.</text>
</comment>
<evidence type="ECO:0000256" key="7">
    <source>
        <dbReference type="ARBA" id="ARBA00022842"/>
    </source>
</evidence>
<feature type="binding site" evidence="9">
    <location>
        <position position="119"/>
    </location>
    <ligand>
        <name>Mg(2+)</name>
        <dbReference type="ChEBI" id="CHEBI:18420"/>
        <label>2</label>
    </ligand>
</feature>
<comment type="subcellular location">
    <subcellularLocation>
        <location evidence="9">Cytoplasm</location>
    </subcellularLocation>
</comment>
<dbReference type="CDD" id="cd00354">
    <property type="entry name" value="FBPase"/>
    <property type="match status" value="1"/>
</dbReference>
<sequence length="335" mass="36763">MYKNPSFRTPFDFIMEKTSDNQTERTPLLLITAAIEQGGRTMASLLRKGPLLGITGSAQIRNVQGEGVQTLDQIGQETFLGLFRRSRAVLSVLSEEAEMPEVLPCDEKTSLLVAMDPLDGSSNISVNAPIGSIFSIFRPPAPSSSSPEGLFLNASSPLLSAYLLYSVSTSLVLAFSGETRVFTLDPDTGEFLGDGSPWRFPDKGKIYSTNEAYLPRWEKPLQDYLSWIKKERNPSMILRYIGALVGDFHRNLLKGGIYLYPAEAGEKTSGKLRLLYEACPMAHIARNAGGIATDGKQDILTIVPRSVHQRVPLIVGSVDLVREFQERTGHPLSGL</sequence>
<comment type="cofactor">
    <cofactor evidence="9">
        <name>Mg(2+)</name>
        <dbReference type="ChEBI" id="CHEBI:18420"/>
    </cofactor>
    <text evidence="9">Binds 2 magnesium ions per subunit.</text>
</comment>
<gene>
    <name evidence="9" type="primary">fbp</name>
    <name evidence="13" type="ORF">Y981_11650</name>
</gene>
<evidence type="ECO:0000256" key="10">
    <source>
        <dbReference type="RuleBase" id="RU000508"/>
    </source>
</evidence>
<dbReference type="PANTHER" id="PTHR11556:SF35">
    <property type="entry name" value="SEDOHEPTULOSE-1,7-BISPHOSPHATASE, CHLOROPLASTIC"/>
    <property type="match status" value="1"/>
</dbReference>
<dbReference type="EMBL" id="CP007243">
    <property type="protein sequence ID" value="AIA31152.1"/>
    <property type="molecule type" value="Genomic_DNA"/>
</dbReference>
<dbReference type="PRINTS" id="PR00115">
    <property type="entry name" value="F16BPHPHTASE"/>
</dbReference>
<keyword evidence="14" id="KW-1185">Reference proteome</keyword>
<organism evidence="13 14">
    <name type="scientific">Leptospirillum ferriphilum YSK</name>
    <dbReference type="NCBI Taxonomy" id="1441628"/>
    <lineage>
        <taxon>Bacteria</taxon>
        <taxon>Pseudomonadati</taxon>
        <taxon>Nitrospirota</taxon>
        <taxon>Nitrospiria</taxon>
        <taxon>Nitrospirales</taxon>
        <taxon>Nitrospiraceae</taxon>
        <taxon>Leptospirillum</taxon>
    </lineage>
</organism>
<evidence type="ECO:0000259" key="12">
    <source>
        <dbReference type="Pfam" id="PF18913"/>
    </source>
</evidence>
<reference evidence="14" key="1">
    <citation type="submission" date="2014-02" db="EMBL/GenBank/DDBJ databases">
        <title>Complete genome sequence and comparative genomic analysis of the nitrogen-fixing bacterium Leptospirillum ferriphilum YSK.</title>
        <authorList>
            <person name="Guo X."/>
            <person name="Yin H."/>
            <person name="Liang Y."/>
            <person name="Hu Q."/>
            <person name="Ma L."/>
            <person name="Xiao Y."/>
            <person name="Zhang X."/>
            <person name="Qiu G."/>
            <person name="Liu X."/>
        </authorList>
    </citation>
    <scope>NUCLEOTIDE SEQUENCE [LARGE SCALE GENOMIC DNA]</scope>
    <source>
        <strain evidence="14">YSK</strain>
    </source>
</reference>